<accession>A0A9X3MVS3</accession>
<comment type="caution">
    <text evidence="3">The sequence shown here is derived from an EMBL/GenBank/DDBJ whole genome shotgun (WGS) entry which is preliminary data.</text>
</comment>
<evidence type="ECO:0000256" key="2">
    <source>
        <dbReference type="SAM" id="SignalP"/>
    </source>
</evidence>
<keyword evidence="2" id="KW-0732">Signal</keyword>
<dbReference type="PROSITE" id="PS51257">
    <property type="entry name" value="PROKAR_LIPOPROTEIN"/>
    <property type="match status" value="1"/>
</dbReference>
<evidence type="ECO:0000313" key="3">
    <source>
        <dbReference type="EMBL" id="MDA0162157.1"/>
    </source>
</evidence>
<dbReference type="AlphaFoldDB" id="A0A9X3MVS3"/>
<feature type="signal peptide" evidence="2">
    <location>
        <begin position="1"/>
        <end position="19"/>
    </location>
</feature>
<gene>
    <name evidence="3" type="ORF">OM076_17935</name>
</gene>
<evidence type="ECO:0000256" key="1">
    <source>
        <dbReference type="SAM" id="MobiDB-lite"/>
    </source>
</evidence>
<feature type="chain" id="PRO_5040974239" evidence="2">
    <location>
        <begin position="20"/>
        <end position="441"/>
    </location>
</feature>
<name>A0A9X3MVS3_9ACTN</name>
<keyword evidence="4" id="KW-1185">Reference proteome</keyword>
<organism evidence="3 4">
    <name type="scientific">Solirubrobacter ginsenosidimutans</name>
    <dbReference type="NCBI Taxonomy" id="490573"/>
    <lineage>
        <taxon>Bacteria</taxon>
        <taxon>Bacillati</taxon>
        <taxon>Actinomycetota</taxon>
        <taxon>Thermoleophilia</taxon>
        <taxon>Solirubrobacterales</taxon>
        <taxon>Solirubrobacteraceae</taxon>
        <taxon>Solirubrobacter</taxon>
    </lineage>
</organism>
<proteinExistence type="predicted"/>
<sequence>MTRLTLALIVLVAFSGCGAELTTARTAATATPKPPPRPTKVSKACSTPPAAPKPSTAQPSARLLDALAVLRRPMTAEDAPPANVFVFEPFLSGVMLDAARRVHLADGSGEWIVPVGNLTPAFRVSEACLRTLPAEQRKATRKAIKDSERRPATEGAVIVRDGPPPQAGPGWSTDAIAAGKAFHLQSCTGPMHNHITLTGVVPDAVTQVTITAQDGALVQATPIENTVSIEQDRPDSASGLPAHITSTTSGAPLEYALDPRATHGYEKPCEPPSNKSIGKRREPPTKLEAPKGAAIELETSRWQPEDSGPEVAGATYRAGGRRCLLVASEKRLRAGQSAHRFCVSDAELRAKRFIVRAARLPNGDPILEGFVDREQASWIVVERSTVAPGAWRLPAAKSSGAFFVAFHGKHARGGSFTLHAALRGGGFHYSALQTVRLNPTP</sequence>
<dbReference type="RefSeq" id="WP_270041394.1">
    <property type="nucleotide sequence ID" value="NZ_JAPDOD010000016.1"/>
</dbReference>
<feature type="region of interest" description="Disordered" evidence="1">
    <location>
        <begin position="232"/>
        <end position="289"/>
    </location>
</feature>
<feature type="region of interest" description="Disordered" evidence="1">
    <location>
        <begin position="139"/>
        <end position="168"/>
    </location>
</feature>
<feature type="compositionally biased region" description="Basic and acidic residues" evidence="1">
    <location>
        <begin position="139"/>
        <end position="152"/>
    </location>
</feature>
<feature type="compositionally biased region" description="Basic and acidic residues" evidence="1">
    <location>
        <begin position="260"/>
        <end position="269"/>
    </location>
</feature>
<protein>
    <submittedName>
        <fullName evidence="3">Uncharacterized protein</fullName>
    </submittedName>
</protein>
<evidence type="ECO:0000313" key="4">
    <source>
        <dbReference type="Proteomes" id="UP001149140"/>
    </source>
</evidence>
<feature type="compositionally biased region" description="Basic and acidic residues" evidence="1">
    <location>
        <begin position="279"/>
        <end position="289"/>
    </location>
</feature>
<feature type="compositionally biased region" description="Low complexity" evidence="1">
    <location>
        <begin position="42"/>
        <end position="58"/>
    </location>
</feature>
<reference evidence="3" key="1">
    <citation type="submission" date="2022-10" db="EMBL/GenBank/DDBJ databases">
        <title>The WGS of Solirubrobacter ginsenosidimutans DSM 21036.</title>
        <authorList>
            <person name="Jiang Z."/>
        </authorList>
    </citation>
    <scope>NUCLEOTIDE SEQUENCE</scope>
    <source>
        <strain evidence="3">DSM 21036</strain>
    </source>
</reference>
<feature type="region of interest" description="Disordered" evidence="1">
    <location>
        <begin position="24"/>
        <end position="58"/>
    </location>
</feature>
<dbReference type="EMBL" id="JAPDOD010000016">
    <property type="protein sequence ID" value="MDA0162157.1"/>
    <property type="molecule type" value="Genomic_DNA"/>
</dbReference>
<dbReference type="Proteomes" id="UP001149140">
    <property type="component" value="Unassembled WGS sequence"/>
</dbReference>